<dbReference type="PANTHER" id="PTHR10000:SF8">
    <property type="entry name" value="HAD SUPERFAMILY HYDROLASE-LIKE, TYPE 3"/>
    <property type="match status" value="1"/>
</dbReference>
<comment type="caution">
    <text evidence="2">The sequence shown here is derived from an EMBL/GenBank/DDBJ whole genome shotgun (WGS) entry which is preliminary data.</text>
</comment>
<evidence type="ECO:0000313" key="2">
    <source>
        <dbReference type="EMBL" id="KFX20044.1"/>
    </source>
</evidence>
<dbReference type="InterPro" id="IPR036412">
    <property type="entry name" value="HAD-like_sf"/>
</dbReference>
<dbReference type="InterPro" id="IPR023214">
    <property type="entry name" value="HAD_sf"/>
</dbReference>
<evidence type="ECO:0000313" key="3">
    <source>
        <dbReference type="Proteomes" id="UP000032869"/>
    </source>
</evidence>
<dbReference type="SUPFAM" id="SSF56784">
    <property type="entry name" value="HAD-like"/>
    <property type="match status" value="1"/>
</dbReference>
<dbReference type="Gene3D" id="3.40.50.1000">
    <property type="entry name" value="HAD superfamily/HAD-like"/>
    <property type="match status" value="1"/>
</dbReference>
<proteinExistence type="predicted"/>
<dbReference type="Proteomes" id="UP000032869">
    <property type="component" value="Unassembled WGS sequence"/>
</dbReference>
<reference evidence="2 3" key="1">
    <citation type="submission" date="2014-08" db="EMBL/GenBank/DDBJ databases">
        <title>Genome sequences of NCPPB Pectobacterium isolates.</title>
        <authorList>
            <person name="Glover R.H."/>
            <person name="Sapp M."/>
            <person name="Elphinstone J."/>
        </authorList>
    </citation>
    <scope>NUCLEOTIDE SEQUENCE [LARGE SCALE GENOMIC DNA]</scope>
    <source>
        <strain evidence="2 3">NCPPB 2793</strain>
    </source>
</reference>
<keyword evidence="1" id="KW-0479">Metal-binding</keyword>
<name>A0ABR4UZH7_9GAMM</name>
<evidence type="ECO:0000256" key="1">
    <source>
        <dbReference type="ARBA" id="ARBA00022723"/>
    </source>
</evidence>
<dbReference type="Gene3D" id="3.30.1240.10">
    <property type="match status" value="1"/>
</dbReference>
<protein>
    <recommendedName>
        <fullName evidence="4">Hydrolase</fullName>
    </recommendedName>
</protein>
<dbReference type="PANTHER" id="PTHR10000">
    <property type="entry name" value="PHOSPHOSERINE PHOSPHATASE"/>
    <property type="match status" value="1"/>
</dbReference>
<accession>A0ABR4UZH7</accession>
<organism evidence="2 3">
    <name type="scientific">Pectobacterium betavasculorum</name>
    <dbReference type="NCBI Taxonomy" id="55207"/>
    <lineage>
        <taxon>Bacteria</taxon>
        <taxon>Pseudomonadati</taxon>
        <taxon>Pseudomonadota</taxon>
        <taxon>Gammaproteobacteria</taxon>
        <taxon>Enterobacterales</taxon>
        <taxon>Pectobacteriaceae</taxon>
        <taxon>Pectobacterium</taxon>
    </lineage>
</organism>
<keyword evidence="3" id="KW-1185">Reference proteome</keyword>
<gene>
    <name evidence="2" type="ORF">JV35_11295</name>
</gene>
<sequence>MIIIMRSLKCFVFDIDGTIVFNNVHLSKSLESEILKLSAIGMVIFATARPFRDVKQVLPNTLWSSDIVCMNGSAYYKNQVPQKVKYIKENVAGDVIDYLLSSNVPFVADNDEGFYLTNHDIDFFQYTKRCGIEPISNIEYMKERGVCKIQVFDKNHIGYFSDIDDVVVHDYSNVGFFDISSTLVDKSDLIFEFNLKHYYVTAFGNDVNDVEILKNSDLSICVGNNATLTEFCNYAIKPGLSGDLECEVLSFIQRIGNV</sequence>
<evidence type="ECO:0008006" key="4">
    <source>
        <dbReference type="Google" id="ProtNLM"/>
    </source>
</evidence>
<dbReference type="EMBL" id="JQHL01000004">
    <property type="protein sequence ID" value="KFX20044.1"/>
    <property type="molecule type" value="Genomic_DNA"/>
</dbReference>
<dbReference type="Pfam" id="PF08282">
    <property type="entry name" value="Hydrolase_3"/>
    <property type="match status" value="1"/>
</dbReference>